<dbReference type="PROSITE" id="PS50113">
    <property type="entry name" value="PAC"/>
    <property type="match status" value="5"/>
</dbReference>
<dbReference type="FunFam" id="3.30.70.270:FF:000001">
    <property type="entry name" value="Diguanylate cyclase domain protein"/>
    <property type="match status" value="1"/>
</dbReference>
<gene>
    <name evidence="5" type="ORF">EOD73_12555</name>
</gene>
<dbReference type="Pfam" id="PF08447">
    <property type="entry name" value="PAS_3"/>
    <property type="match status" value="3"/>
</dbReference>
<accession>A0A3S2UUL4</accession>
<dbReference type="PROSITE" id="PS50883">
    <property type="entry name" value="EAL"/>
    <property type="match status" value="1"/>
</dbReference>
<dbReference type="Pfam" id="PF01590">
    <property type="entry name" value="GAF"/>
    <property type="match status" value="1"/>
</dbReference>
<dbReference type="GO" id="GO:0006355">
    <property type="term" value="P:regulation of DNA-templated transcription"/>
    <property type="evidence" value="ECO:0007669"/>
    <property type="project" value="InterPro"/>
</dbReference>
<dbReference type="NCBIfam" id="TIGR00229">
    <property type="entry name" value="sensory_box"/>
    <property type="match status" value="3"/>
</dbReference>
<evidence type="ECO:0000259" key="3">
    <source>
        <dbReference type="PROSITE" id="PS50883"/>
    </source>
</evidence>
<dbReference type="NCBIfam" id="TIGR00254">
    <property type="entry name" value="GGDEF"/>
    <property type="match status" value="1"/>
</dbReference>
<dbReference type="Gene3D" id="2.10.70.100">
    <property type="match status" value="1"/>
</dbReference>
<dbReference type="Gene3D" id="3.30.450.20">
    <property type="entry name" value="PAS domain"/>
    <property type="match status" value="5"/>
</dbReference>
<dbReference type="SUPFAM" id="SSF55781">
    <property type="entry name" value="GAF domain-like"/>
    <property type="match status" value="1"/>
</dbReference>
<dbReference type="InterPro" id="IPR001633">
    <property type="entry name" value="EAL_dom"/>
</dbReference>
<dbReference type="SUPFAM" id="SSF55785">
    <property type="entry name" value="PYP-like sensor domain (PAS domain)"/>
    <property type="match status" value="5"/>
</dbReference>
<dbReference type="InterPro" id="IPR013655">
    <property type="entry name" value="PAS_fold_3"/>
</dbReference>
<evidence type="ECO:0000313" key="5">
    <source>
        <dbReference type="EMBL" id="RVT85098.1"/>
    </source>
</evidence>
<dbReference type="EMBL" id="SACM01000003">
    <property type="protein sequence ID" value="RVT85098.1"/>
    <property type="molecule type" value="Genomic_DNA"/>
</dbReference>
<dbReference type="PROSITE" id="PS50112">
    <property type="entry name" value="PAS"/>
    <property type="match status" value="3"/>
</dbReference>
<dbReference type="Gene3D" id="3.20.20.450">
    <property type="entry name" value="EAL domain"/>
    <property type="match status" value="1"/>
</dbReference>
<dbReference type="CDD" id="cd01948">
    <property type="entry name" value="EAL"/>
    <property type="match status" value="1"/>
</dbReference>
<dbReference type="Pfam" id="PF13426">
    <property type="entry name" value="PAS_9"/>
    <property type="match status" value="1"/>
</dbReference>
<comment type="caution">
    <text evidence="5">The sequence shown here is derived from an EMBL/GenBank/DDBJ whole genome shotgun (WGS) entry which is preliminary data.</text>
</comment>
<dbReference type="OrthoDB" id="9813903at2"/>
<dbReference type="InterPro" id="IPR029016">
    <property type="entry name" value="GAF-like_dom_sf"/>
</dbReference>
<proteinExistence type="predicted"/>
<dbReference type="InterPro" id="IPR013767">
    <property type="entry name" value="PAS_fold"/>
</dbReference>
<dbReference type="InterPro" id="IPR035919">
    <property type="entry name" value="EAL_sf"/>
</dbReference>
<dbReference type="InterPro" id="IPR003018">
    <property type="entry name" value="GAF"/>
</dbReference>
<dbReference type="CDD" id="cd01949">
    <property type="entry name" value="GGDEF"/>
    <property type="match status" value="1"/>
</dbReference>
<reference evidence="5 6" key="1">
    <citation type="submission" date="2019-01" db="EMBL/GenBank/DDBJ databases">
        <authorList>
            <person name="Chen W.-M."/>
        </authorList>
    </citation>
    <scope>NUCLEOTIDE SEQUENCE [LARGE SCALE GENOMIC DNA]</scope>
    <source>
        <strain evidence="5 6">CCP-18</strain>
    </source>
</reference>
<dbReference type="InterPro" id="IPR000160">
    <property type="entry name" value="GGDEF_dom"/>
</dbReference>
<dbReference type="Gene3D" id="3.30.70.270">
    <property type="match status" value="1"/>
</dbReference>
<feature type="domain" description="PAC" evidence="2">
    <location>
        <begin position="474"/>
        <end position="525"/>
    </location>
</feature>
<dbReference type="InterPro" id="IPR000014">
    <property type="entry name" value="PAS"/>
</dbReference>
<feature type="domain" description="PAS" evidence="1">
    <location>
        <begin position="654"/>
        <end position="727"/>
    </location>
</feature>
<feature type="domain" description="GGDEF" evidence="4">
    <location>
        <begin position="816"/>
        <end position="949"/>
    </location>
</feature>
<dbReference type="Pfam" id="PF00563">
    <property type="entry name" value="EAL"/>
    <property type="match status" value="1"/>
</dbReference>
<feature type="domain" description="PAC" evidence="2">
    <location>
        <begin position="601"/>
        <end position="653"/>
    </location>
</feature>
<dbReference type="SUPFAM" id="SSF141868">
    <property type="entry name" value="EAL domain-like"/>
    <property type="match status" value="1"/>
</dbReference>
<dbReference type="CDD" id="cd00130">
    <property type="entry name" value="PAS"/>
    <property type="match status" value="5"/>
</dbReference>
<dbReference type="InterPro" id="IPR001610">
    <property type="entry name" value="PAC"/>
</dbReference>
<dbReference type="PROSITE" id="PS50887">
    <property type="entry name" value="GGDEF"/>
    <property type="match status" value="1"/>
</dbReference>
<dbReference type="Proteomes" id="UP000288587">
    <property type="component" value="Unassembled WGS sequence"/>
</dbReference>
<dbReference type="InterPro" id="IPR043128">
    <property type="entry name" value="Rev_trsase/Diguanyl_cyclase"/>
</dbReference>
<feature type="domain" description="EAL" evidence="3">
    <location>
        <begin position="960"/>
        <end position="1213"/>
    </location>
</feature>
<dbReference type="PANTHER" id="PTHR44757">
    <property type="entry name" value="DIGUANYLATE CYCLASE DGCP"/>
    <property type="match status" value="1"/>
</dbReference>
<evidence type="ECO:0000259" key="1">
    <source>
        <dbReference type="PROSITE" id="PS50112"/>
    </source>
</evidence>
<feature type="domain" description="PAC" evidence="2">
    <location>
        <begin position="732"/>
        <end position="784"/>
    </location>
</feature>
<evidence type="ECO:0000259" key="2">
    <source>
        <dbReference type="PROSITE" id="PS50113"/>
    </source>
</evidence>
<keyword evidence="6" id="KW-1185">Reference proteome</keyword>
<dbReference type="SMART" id="SM00052">
    <property type="entry name" value="EAL"/>
    <property type="match status" value="1"/>
</dbReference>
<evidence type="ECO:0000313" key="6">
    <source>
        <dbReference type="Proteomes" id="UP000288587"/>
    </source>
</evidence>
<dbReference type="AlphaFoldDB" id="A0A3S2UUL4"/>
<dbReference type="SMART" id="SM00065">
    <property type="entry name" value="GAF"/>
    <property type="match status" value="1"/>
</dbReference>
<dbReference type="InterPro" id="IPR029787">
    <property type="entry name" value="Nucleotide_cyclase"/>
</dbReference>
<dbReference type="Pfam" id="PF00989">
    <property type="entry name" value="PAS"/>
    <property type="match status" value="1"/>
</dbReference>
<dbReference type="InterPro" id="IPR000700">
    <property type="entry name" value="PAS-assoc_C"/>
</dbReference>
<feature type="domain" description="PAC" evidence="2">
    <location>
        <begin position="347"/>
        <end position="399"/>
    </location>
</feature>
<name>A0A3S2UUL4_9BURK</name>
<dbReference type="SMART" id="SM00267">
    <property type="entry name" value="GGDEF"/>
    <property type="match status" value="1"/>
</dbReference>
<feature type="domain" description="PAS" evidence="1">
    <location>
        <begin position="156"/>
        <end position="226"/>
    </location>
</feature>
<dbReference type="InterPro" id="IPR035965">
    <property type="entry name" value="PAS-like_dom_sf"/>
</dbReference>
<protein>
    <submittedName>
        <fullName evidence="5">PAS domain S-box protein</fullName>
    </submittedName>
</protein>
<dbReference type="GO" id="GO:0003824">
    <property type="term" value="F:catalytic activity"/>
    <property type="evidence" value="ECO:0007669"/>
    <property type="project" value="UniProtKB-ARBA"/>
</dbReference>
<dbReference type="InterPro" id="IPR052155">
    <property type="entry name" value="Biofilm_reg_signaling"/>
</dbReference>
<dbReference type="Gene3D" id="3.30.450.40">
    <property type="match status" value="1"/>
</dbReference>
<organism evidence="5 6">
    <name type="scientific">Inhella crocodyli</name>
    <dbReference type="NCBI Taxonomy" id="2499851"/>
    <lineage>
        <taxon>Bacteria</taxon>
        <taxon>Pseudomonadati</taxon>
        <taxon>Pseudomonadota</taxon>
        <taxon>Betaproteobacteria</taxon>
        <taxon>Burkholderiales</taxon>
        <taxon>Sphaerotilaceae</taxon>
        <taxon>Inhella</taxon>
    </lineage>
</organism>
<dbReference type="SMART" id="SM00091">
    <property type="entry name" value="PAS"/>
    <property type="match status" value="4"/>
</dbReference>
<sequence>MDSAAEREFDALVAIASAVCNTPISLISLVDDRRQWFKANVGLPGVTETPREVAFCAHAIQGDALFEVPDATQDARFADNPLVTGQPDIRFYAGEPLRLSNGARVGTLCVIDRSPRVLDEHQRTVLRHLSVAAVQALEGRHALRALQRAREALRAAESRFGGLTQVAPVGVFAADAQGRAIYTNARWRSIYGLSDDQALGDGWASTLHPDDRDTVFAAWRDAVAARRELDLSFRIQRPDGNLRRVHCRARGLRGEDGELSGYVGSVEDVTDRSLSADALLDLLQSQFIVTVTDLKGTILQASPAAAAISGYTVQELVGAPHNIVNAGVHPKEFFQGMYDTLQAGRTWRSEKCNRRKDGSIYWVDAVLAPLPGLDGRTERYVSIATDITARKAQEAALGRLQALLEQTGEVAGVGGWELEIGAAGPVWTDQTCRIHGVPPGHRPSLEEALDFYAPEAKPVISEAVARALATGGGWDLELPVIRRDGRRIWARAVGHVEMRDGQAVRLMGAFQDITEKRRQADELRGAHQRMRLAAESGGIGIWDFEVATSTLTWDAQMHRLYDSPNDGRPLGHADWRDRIHPEDVGRAEADLARAHATGEPFDSEFRVVWRDGSVHHMRATALIEKDATGRPLRTVGVNWDVTPLREMAAQLAEQHELLHVTLESIGDAVITTDQAAKVTWLNPVAERLTGWPKAEASGRHLDEVFQIVNEATRLPAKNPVLTCLSEGKIVGLANHTVLLARDGQEYGIEDSAAPIRRPGGEVLGAVLVFHDVTEQRRMSGEMSYRATHDPLTDLFNRTELDQRLRALLHAAHADGSQHALLYIDLDQFKVVNDTCGHSAGDELLQQVAKLMQRCVRSRDVLARLGGDEFGVLLEQCTTEQAMRVAQKICDEMELFRFARGDQRFRVGASIGLVPVDRRFATPALVMQAADAACYSAKESGRNRVHEWVETDANLAHRHAEMQWSTRLEQALDDDAFVLFGQRIVSLTEADVGLHAELLLRLPDGRGGYHPPGLFLPAAERYHLASRIDRWVLRQVIDCLQRSPDRERLGLLSINLSGQSVGDRAFHAHALALLREAGASICERLCLEITETAAVTNMTDASQFVRQVRELGVRVALDDFGAGASSFGYLKQLQVDFLKIDGQFVKDVIDDPLDAVAVRSFVEVAAVVGVRTVAEFVDRAEVMARVREMGVGHAQGFHLHKPEPLTQLMATYRT</sequence>
<dbReference type="PANTHER" id="PTHR44757:SF4">
    <property type="entry name" value="DIGUANYLATE CYCLASE DGCE-RELATED"/>
    <property type="match status" value="1"/>
</dbReference>
<dbReference type="Pfam" id="PF00990">
    <property type="entry name" value="GGDEF"/>
    <property type="match status" value="1"/>
</dbReference>
<feature type="domain" description="PAS" evidence="1">
    <location>
        <begin position="289"/>
        <end position="332"/>
    </location>
</feature>
<feature type="domain" description="PAC" evidence="2">
    <location>
        <begin position="229"/>
        <end position="281"/>
    </location>
</feature>
<dbReference type="SMART" id="SM00086">
    <property type="entry name" value="PAC"/>
    <property type="match status" value="5"/>
</dbReference>
<dbReference type="SUPFAM" id="SSF55073">
    <property type="entry name" value="Nucleotide cyclase"/>
    <property type="match status" value="1"/>
</dbReference>
<evidence type="ECO:0000259" key="4">
    <source>
        <dbReference type="PROSITE" id="PS50887"/>
    </source>
</evidence>